<sequence length="279" mass="29958">MTFLALILALALRQFGGAEPWLHRDRWWQHYRERIAAHGLLDAVQLVLVVLLPALILSLLLAALAPLLFGLPWILLAALVLLFSFGRGDFQALVAQYCGHCERGNVETGWLYLCDALGADDLALASGPGEIDDAYAQLQGRLLYEGYQRWFAVVLLFIVLGPAWAFAYRLLQLYAQQAAGPGAARVLFVVDWVPARLLGLTFALVGNFMHSRDAMRDALMDSSRDASAMLGAVGAAAAQTAADGFDAGTAADEARALGALLARSAVVWVLVIALVAIAG</sequence>
<name>A0A3C1KJ05_9GAMM</name>
<dbReference type="STRING" id="1121937.GCA_000423125_03078"/>
<comment type="caution">
    <text evidence="2">The sequence shown here is derived from an EMBL/GenBank/DDBJ whole genome shotgun (WGS) entry which is preliminary data.</text>
</comment>
<dbReference type="Proteomes" id="UP000259273">
    <property type="component" value="Unassembled WGS sequence"/>
</dbReference>
<keyword evidence="1" id="KW-1133">Transmembrane helix</keyword>
<dbReference type="GO" id="GO:0046677">
    <property type="term" value="P:response to antibiotic"/>
    <property type="evidence" value="ECO:0007669"/>
    <property type="project" value="TreeGrafter"/>
</dbReference>
<keyword evidence="1" id="KW-0472">Membrane</keyword>
<feature type="transmembrane region" description="Helical" evidence="1">
    <location>
        <begin position="67"/>
        <end position="85"/>
    </location>
</feature>
<dbReference type="InterPro" id="IPR031347">
    <property type="entry name" value="AmpE"/>
</dbReference>
<feature type="transmembrane region" description="Helical" evidence="1">
    <location>
        <begin position="183"/>
        <end position="206"/>
    </location>
</feature>
<dbReference type="GO" id="GO:0005886">
    <property type="term" value="C:plasma membrane"/>
    <property type="evidence" value="ECO:0007669"/>
    <property type="project" value="TreeGrafter"/>
</dbReference>
<feature type="transmembrane region" description="Helical" evidence="1">
    <location>
        <begin position="41"/>
        <end position="60"/>
    </location>
</feature>
<reference evidence="2 3" key="1">
    <citation type="journal article" date="2018" name="Nat. Biotechnol.">
        <title>A standardized bacterial taxonomy based on genome phylogeny substantially revises the tree of life.</title>
        <authorList>
            <person name="Parks D.H."/>
            <person name="Chuvochina M."/>
            <person name="Waite D.W."/>
            <person name="Rinke C."/>
            <person name="Skarshewski A."/>
            <person name="Chaumeil P.A."/>
            <person name="Hugenholtz P."/>
        </authorList>
    </citation>
    <scope>NUCLEOTIDE SEQUENCE [LARGE SCALE GENOMIC DNA]</scope>
    <source>
        <strain evidence="2">UBA9158</strain>
    </source>
</reference>
<feature type="transmembrane region" description="Helical" evidence="1">
    <location>
        <begin position="257"/>
        <end position="278"/>
    </location>
</feature>
<dbReference type="PANTHER" id="PTHR38684">
    <property type="entry name" value="PROTEIN AMPE"/>
    <property type="match status" value="1"/>
</dbReference>
<dbReference type="PANTHER" id="PTHR38684:SF1">
    <property type="entry name" value="PROTEIN AMPE"/>
    <property type="match status" value="1"/>
</dbReference>
<evidence type="ECO:0000313" key="3">
    <source>
        <dbReference type="Proteomes" id="UP000259273"/>
    </source>
</evidence>
<organism evidence="2 3">
    <name type="scientific">Haliea salexigens</name>
    <dbReference type="NCBI Taxonomy" id="287487"/>
    <lineage>
        <taxon>Bacteria</taxon>
        <taxon>Pseudomonadati</taxon>
        <taxon>Pseudomonadota</taxon>
        <taxon>Gammaproteobacteria</taxon>
        <taxon>Cellvibrionales</taxon>
        <taxon>Halieaceae</taxon>
        <taxon>Haliea</taxon>
    </lineage>
</organism>
<accession>A0A3C1KJ05</accession>
<evidence type="ECO:0008006" key="4">
    <source>
        <dbReference type="Google" id="ProtNLM"/>
    </source>
</evidence>
<dbReference type="InterPro" id="IPR052966">
    <property type="entry name" value="Beta-lactamase_Reg"/>
</dbReference>
<evidence type="ECO:0000256" key="1">
    <source>
        <dbReference type="SAM" id="Phobius"/>
    </source>
</evidence>
<gene>
    <name evidence="2" type="ORF">DCP75_02430</name>
</gene>
<protein>
    <recommendedName>
        <fullName evidence="4">Regulatory signaling modulator protein AmpE</fullName>
    </recommendedName>
</protein>
<evidence type="ECO:0000313" key="2">
    <source>
        <dbReference type="EMBL" id="HAN26581.1"/>
    </source>
</evidence>
<dbReference type="EMBL" id="DMND01000045">
    <property type="protein sequence ID" value="HAN26581.1"/>
    <property type="molecule type" value="Genomic_DNA"/>
</dbReference>
<feature type="transmembrane region" description="Helical" evidence="1">
    <location>
        <begin position="150"/>
        <end position="171"/>
    </location>
</feature>
<proteinExistence type="predicted"/>
<dbReference type="AlphaFoldDB" id="A0A3C1KJ05"/>
<keyword evidence="1" id="KW-0812">Transmembrane</keyword>
<dbReference type="Pfam" id="PF17113">
    <property type="entry name" value="AmpE"/>
    <property type="match status" value="1"/>
</dbReference>